<dbReference type="InterPro" id="IPR036291">
    <property type="entry name" value="NAD(P)-bd_dom_sf"/>
</dbReference>
<reference evidence="2 3" key="1">
    <citation type="submission" date="2020-01" db="EMBL/GenBank/DDBJ databases">
        <authorList>
            <person name="Peng S.Y."/>
            <person name="Li J."/>
            <person name="Wang M."/>
            <person name="Wang L."/>
            <person name="Wang C.Q."/>
            <person name="Wang J.R."/>
        </authorList>
    </citation>
    <scope>NUCLEOTIDE SEQUENCE [LARGE SCALE GENOMIC DNA]</scope>
    <source>
        <strain evidence="2 3">XCT-34</strain>
    </source>
</reference>
<organism evidence="2 3">
    <name type="scientific">Pannonibacter tanglangensis</name>
    <dbReference type="NCBI Taxonomy" id="2750084"/>
    <lineage>
        <taxon>Bacteria</taxon>
        <taxon>Pseudomonadati</taxon>
        <taxon>Pseudomonadota</taxon>
        <taxon>Alphaproteobacteria</taxon>
        <taxon>Hyphomicrobiales</taxon>
        <taxon>Stappiaceae</taxon>
        <taxon>Pannonibacter</taxon>
    </lineage>
</organism>
<dbReference type="Proteomes" id="UP000541347">
    <property type="component" value="Unassembled WGS sequence"/>
</dbReference>
<dbReference type="Pfam" id="PF01370">
    <property type="entry name" value="Epimerase"/>
    <property type="match status" value="1"/>
</dbReference>
<dbReference type="SUPFAM" id="SSF51735">
    <property type="entry name" value="NAD(P)-binding Rossmann-fold domains"/>
    <property type="match status" value="1"/>
</dbReference>
<dbReference type="InterPro" id="IPR001509">
    <property type="entry name" value="Epimerase_deHydtase"/>
</dbReference>
<comment type="caution">
    <text evidence="2">The sequence shown here is derived from an EMBL/GenBank/DDBJ whole genome shotgun (WGS) entry which is preliminary data.</text>
</comment>
<dbReference type="InterPro" id="IPR051783">
    <property type="entry name" value="NAD(P)-dependent_oxidoreduct"/>
</dbReference>
<gene>
    <name evidence="2" type="ORF">GWI71_09220</name>
</gene>
<feature type="domain" description="NAD-dependent epimerase/dehydratase" evidence="1">
    <location>
        <begin position="5"/>
        <end position="222"/>
    </location>
</feature>
<dbReference type="EMBL" id="JAABLP010000002">
    <property type="protein sequence ID" value="NBN63858.1"/>
    <property type="molecule type" value="Genomic_DNA"/>
</dbReference>
<protein>
    <submittedName>
        <fullName evidence="2">NAD-dependent epimerase/dehydratase family protein</fullName>
    </submittedName>
</protein>
<keyword evidence="3" id="KW-1185">Reference proteome</keyword>
<proteinExistence type="predicted"/>
<sequence length="294" mass="29848">MADLLVTGINGFVGRHVSTGLARAGHRLSVLVRKAADLDRAAQLGARPVHADLTDLDRLASEAARADGVVHCAASDAPSFQPVNAAVVAAMLEALRPGAAFVCHAGSLVFGPTPNAAPGLDGSGAYAPPPGLESRAATDRMVREAGARRDLRTAVIHASFVYGGVGAALPAALTDAARLAGASLYPGDGAARWSTVHVEDWADLIVAAVTKVPAGGRAYVAGGPDRSMAEIATLLGAALGLPTKAVDPAEAMDRWGFLGPALSVPQVFDNRIARAEVGWAGPNDRLVSALAVPA</sequence>
<dbReference type="RefSeq" id="WP_161675816.1">
    <property type="nucleotide sequence ID" value="NZ_JAABLP010000002.1"/>
</dbReference>
<evidence type="ECO:0000313" key="2">
    <source>
        <dbReference type="EMBL" id="NBN63858.1"/>
    </source>
</evidence>
<evidence type="ECO:0000313" key="3">
    <source>
        <dbReference type="Proteomes" id="UP000541347"/>
    </source>
</evidence>
<accession>A0ABW9ZGN8</accession>
<dbReference type="PANTHER" id="PTHR48079">
    <property type="entry name" value="PROTEIN YEEZ"/>
    <property type="match status" value="1"/>
</dbReference>
<name>A0ABW9ZGN8_9HYPH</name>
<evidence type="ECO:0000259" key="1">
    <source>
        <dbReference type="Pfam" id="PF01370"/>
    </source>
</evidence>
<dbReference type="Gene3D" id="3.40.50.720">
    <property type="entry name" value="NAD(P)-binding Rossmann-like Domain"/>
    <property type="match status" value="1"/>
</dbReference>
<dbReference type="PANTHER" id="PTHR48079:SF6">
    <property type="entry name" value="NAD(P)-BINDING DOMAIN-CONTAINING PROTEIN-RELATED"/>
    <property type="match status" value="1"/>
</dbReference>